<comment type="caution">
    <text evidence="1">The sequence shown here is derived from an EMBL/GenBank/DDBJ whole genome shotgun (WGS) entry which is preliminary data.</text>
</comment>
<gene>
    <name evidence="1" type="ORF">V5O48_018189</name>
</gene>
<reference evidence="1 2" key="1">
    <citation type="submission" date="2024-02" db="EMBL/GenBank/DDBJ databases">
        <title>A draft genome for the cacao thread blight pathogen Marasmius crinis-equi.</title>
        <authorList>
            <person name="Cohen S.P."/>
            <person name="Baruah I.K."/>
            <person name="Amoako-Attah I."/>
            <person name="Bukari Y."/>
            <person name="Meinhardt L.W."/>
            <person name="Bailey B.A."/>
        </authorList>
    </citation>
    <scope>NUCLEOTIDE SEQUENCE [LARGE SCALE GENOMIC DNA]</scope>
    <source>
        <strain evidence="1 2">GH-76</strain>
    </source>
</reference>
<evidence type="ECO:0000313" key="2">
    <source>
        <dbReference type="Proteomes" id="UP001465976"/>
    </source>
</evidence>
<accession>A0ABR3ELU9</accession>
<keyword evidence="2" id="KW-1185">Reference proteome</keyword>
<dbReference type="InterPro" id="IPR011333">
    <property type="entry name" value="SKP1/BTB/POZ_sf"/>
</dbReference>
<name>A0ABR3ELU9_9AGAR</name>
<sequence>MSSPEPPTQVEGQLKYHPKFDSLEADTVLRSNENTLYRVPSFVLRSTSAFFQSLLSLPTSEANTHQHENDDAHPIPIPHPDHQITPVLSMLCGLEIPSWTSFDQVEEILHLIEEWDAPGPLSIIRSSITAPIFLAEPLRLYAIASHFGWEDEIKLSSTCTLDLNLYGEENQEILHRLPPRSLLALMKLHRSRRDTLKAYLDDPEVFHAGNLMSRICDKCFQEVDNSPWRELKSRIFWEMDKNAKGDAVGGWQMEDWLETTACWNARCKKPGCGHLLYGKTDTLNHLRSCMKRLPQTVEL</sequence>
<evidence type="ECO:0008006" key="3">
    <source>
        <dbReference type="Google" id="ProtNLM"/>
    </source>
</evidence>
<evidence type="ECO:0000313" key="1">
    <source>
        <dbReference type="EMBL" id="KAL0563871.1"/>
    </source>
</evidence>
<protein>
    <recommendedName>
        <fullName evidence="3">BTB domain-containing protein</fullName>
    </recommendedName>
</protein>
<dbReference type="Gene3D" id="3.30.710.10">
    <property type="entry name" value="Potassium Channel Kv1.1, Chain A"/>
    <property type="match status" value="1"/>
</dbReference>
<organism evidence="1 2">
    <name type="scientific">Marasmius crinis-equi</name>
    <dbReference type="NCBI Taxonomy" id="585013"/>
    <lineage>
        <taxon>Eukaryota</taxon>
        <taxon>Fungi</taxon>
        <taxon>Dikarya</taxon>
        <taxon>Basidiomycota</taxon>
        <taxon>Agaricomycotina</taxon>
        <taxon>Agaricomycetes</taxon>
        <taxon>Agaricomycetidae</taxon>
        <taxon>Agaricales</taxon>
        <taxon>Marasmiineae</taxon>
        <taxon>Marasmiaceae</taxon>
        <taxon>Marasmius</taxon>
    </lineage>
</organism>
<dbReference type="Proteomes" id="UP001465976">
    <property type="component" value="Unassembled WGS sequence"/>
</dbReference>
<proteinExistence type="predicted"/>
<dbReference type="EMBL" id="JBAHYK010003137">
    <property type="protein sequence ID" value="KAL0563871.1"/>
    <property type="molecule type" value="Genomic_DNA"/>
</dbReference>